<sequence length="599" mass="68975">MRTAEEYNNFAAGLSQKGDFIHALKYFQLALAINPNHQSILNNLGIVLNNLSRPYEALGYLQRAMLLDPPNAETHFLIGNIMHEHGFTDIALQRLKTAVKIDPRHAGALTNLGLIYKNMNRIREAVRYFRLAYQADPEHIKAYAYLLHCKRYLCDWRDYYQIASRLDALENKQIKIDRMPVEEPFISVTRTADSKRNFEITKIWAKDLNDRYGRLKDTFSVTNKNRKHHRIRLGYLSADFRDHATSHLILGLFRLHDKKKFSVNVYSYSDDDKSKYVERIKADSDKFVDLQKMSDYDCARQINDDEVDILVDLKGHTGNNRLRICTYRPAPIQITYLGFPGTTAAKFIDYMIADNIVVPGNAKYFTEKLIFLPNCYQINDNKQKISAIKFKRADFSLPENAFVYCYLGQSYKIEPDVFEAWMRILKTVPKSVIWLMAYDATSIKNLKKQAAKCGVRAGRLIFAGRLPKDEHLARLKLADLALDTVTCNGHTSTSDCLWAGLPLVTLEGKHFASRVAASILTAVGLPELITYSLEEYKDLAIELATNPEKLLQLRLKLKSNRLTYPLFDTPMFVKNLEKAYEIVWRRYLKGLKPAKMIVK</sequence>
<dbReference type="Proteomes" id="UP000179221">
    <property type="component" value="Unassembled WGS sequence"/>
</dbReference>
<name>A0A1F7YGA1_9BACT</name>
<keyword evidence="5" id="KW-0808">Transferase</keyword>
<evidence type="ECO:0000256" key="1">
    <source>
        <dbReference type="ARBA" id="ARBA00004922"/>
    </source>
</evidence>
<comment type="similarity">
    <text evidence="2">Belongs to the glycosyltransferase 41 family. O-GlcNAc transferase subfamily.</text>
</comment>
<evidence type="ECO:0000256" key="5">
    <source>
        <dbReference type="ARBA" id="ARBA00022679"/>
    </source>
</evidence>
<feature type="repeat" description="TPR" evidence="8">
    <location>
        <begin position="72"/>
        <end position="105"/>
    </location>
</feature>
<keyword evidence="6" id="KW-0677">Repeat</keyword>
<dbReference type="GO" id="GO:0097363">
    <property type="term" value="F:protein O-acetylglucosaminyltransferase activity"/>
    <property type="evidence" value="ECO:0007669"/>
    <property type="project" value="UniProtKB-EC"/>
</dbReference>
<evidence type="ECO:0000313" key="11">
    <source>
        <dbReference type="Proteomes" id="UP000179221"/>
    </source>
</evidence>
<comment type="pathway">
    <text evidence="1">Protein modification; protein glycosylation.</text>
</comment>
<feature type="domain" description="O-GlcNAc transferase C-terminal" evidence="9">
    <location>
        <begin position="391"/>
        <end position="576"/>
    </location>
</feature>
<proteinExistence type="inferred from homology"/>
<feature type="repeat" description="TPR" evidence="8">
    <location>
        <begin position="106"/>
        <end position="139"/>
    </location>
</feature>
<dbReference type="Gene3D" id="1.25.40.10">
    <property type="entry name" value="Tetratricopeptide repeat domain"/>
    <property type="match status" value="2"/>
</dbReference>
<dbReference type="InterPro" id="IPR029489">
    <property type="entry name" value="OGT/SEC/SPY_C"/>
</dbReference>
<protein>
    <recommendedName>
        <fullName evidence="3">protein O-GlcNAc transferase</fullName>
        <ecNumber evidence="3">2.4.1.255</ecNumber>
    </recommendedName>
</protein>
<evidence type="ECO:0000256" key="2">
    <source>
        <dbReference type="ARBA" id="ARBA00005386"/>
    </source>
</evidence>
<dbReference type="PROSITE" id="PS50293">
    <property type="entry name" value="TPR_REGION"/>
    <property type="match status" value="1"/>
</dbReference>
<evidence type="ECO:0000259" key="9">
    <source>
        <dbReference type="Pfam" id="PF13844"/>
    </source>
</evidence>
<evidence type="ECO:0000256" key="6">
    <source>
        <dbReference type="ARBA" id="ARBA00022737"/>
    </source>
</evidence>
<dbReference type="SMART" id="SM00028">
    <property type="entry name" value="TPR"/>
    <property type="match status" value="4"/>
</dbReference>
<evidence type="ECO:0000256" key="8">
    <source>
        <dbReference type="PROSITE-ProRule" id="PRU00339"/>
    </source>
</evidence>
<dbReference type="InterPro" id="IPR011990">
    <property type="entry name" value="TPR-like_helical_dom_sf"/>
</dbReference>
<organism evidence="10 11">
    <name type="scientific">Candidatus Woesebacteria bacterium RIFCSPHIGHO2_01_FULL_40_22</name>
    <dbReference type="NCBI Taxonomy" id="1802499"/>
    <lineage>
        <taxon>Bacteria</taxon>
        <taxon>Candidatus Woeseibacteriota</taxon>
    </lineage>
</organism>
<dbReference type="InterPro" id="IPR037919">
    <property type="entry name" value="OGT"/>
</dbReference>
<evidence type="ECO:0000256" key="4">
    <source>
        <dbReference type="ARBA" id="ARBA00022676"/>
    </source>
</evidence>
<dbReference type="GO" id="GO:0006493">
    <property type="term" value="P:protein O-linked glycosylation"/>
    <property type="evidence" value="ECO:0007669"/>
    <property type="project" value="InterPro"/>
</dbReference>
<keyword evidence="7 8" id="KW-0802">TPR repeat</keyword>
<dbReference type="SUPFAM" id="SSF48452">
    <property type="entry name" value="TPR-like"/>
    <property type="match status" value="1"/>
</dbReference>
<dbReference type="PROSITE" id="PS50005">
    <property type="entry name" value="TPR"/>
    <property type="match status" value="4"/>
</dbReference>
<keyword evidence="4" id="KW-0328">Glycosyltransferase</keyword>
<reference evidence="10 11" key="1">
    <citation type="journal article" date="2016" name="Nat. Commun.">
        <title>Thousands of microbial genomes shed light on interconnected biogeochemical processes in an aquifer system.</title>
        <authorList>
            <person name="Anantharaman K."/>
            <person name="Brown C.T."/>
            <person name="Hug L.A."/>
            <person name="Sharon I."/>
            <person name="Castelle C.J."/>
            <person name="Probst A.J."/>
            <person name="Thomas B.C."/>
            <person name="Singh A."/>
            <person name="Wilkins M.J."/>
            <person name="Karaoz U."/>
            <person name="Brodie E.L."/>
            <person name="Williams K.H."/>
            <person name="Hubbard S.S."/>
            <person name="Banfield J.F."/>
        </authorList>
    </citation>
    <scope>NUCLEOTIDE SEQUENCE [LARGE SCALE GENOMIC DNA]</scope>
</reference>
<dbReference type="Gene3D" id="3.40.50.2000">
    <property type="entry name" value="Glycogen Phosphorylase B"/>
    <property type="match status" value="1"/>
</dbReference>
<evidence type="ECO:0000256" key="7">
    <source>
        <dbReference type="ARBA" id="ARBA00022803"/>
    </source>
</evidence>
<dbReference type="EC" id="2.4.1.255" evidence="3"/>
<feature type="domain" description="O-GlcNAc transferase C-terminal" evidence="9">
    <location>
        <begin position="153"/>
        <end position="390"/>
    </location>
</feature>
<dbReference type="PANTHER" id="PTHR44366">
    <property type="entry name" value="UDP-N-ACETYLGLUCOSAMINE--PEPTIDE N-ACETYLGLUCOSAMINYLTRANSFERASE 110 KDA SUBUNIT"/>
    <property type="match status" value="1"/>
</dbReference>
<dbReference type="Pfam" id="PF13181">
    <property type="entry name" value="TPR_8"/>
    <property type="match status" value="1"/>
</dbReference>
<dbReference type="AlphaFoldDB" id="A0A1F7YGA1"/>
<feature type="repeat" description="TPR" evidence="8">
    <location>
        <begin position="4"/>
        <end position="37"/>
    </location>
</feature>
<gene>
    <name evidence="10" type="ORF">A2628_03760</name>
</gene>
<dbReference type="Gene3D" id="3.40.50.11380">
    <property type="match status" value="1"/>
</dbReference>
<dbReference type="EMBL" id="MGGL01000014">
    <property type="protein sequence ID" value="OGM26292.1"/>
    <property type="molecule type" value="Genomic_DNA"/>
</dbReference>
<evidence type="ECO:0000256" key="3">
    <source>
        <dbReference type="ARBA" id="ARBA00011970"/>
    </source>
</evidence>
<accession>A0A1F7YGA1</accession>
<dbReference type="InterPro" id="IPR019734">
    <property type="entry name" value="TPR_rpt"/>
</dbReference>
<feature type="repeat" description="TPR" evidence="8">
    <location>
        <begin position="38"/>
        <end position="71"/>
    </location>
</feature>
<comment type="caution">
    <text evidence="10">The sequence shown here is derived from an EMBL/GenBank/DDBJ whole genome shotgun (WGS) entry which is preliminary data.</text>
</comment>
<evidence type="ECO:0000313" key="10">
    <source>
        <dbReference type="EMBL" id="OGM26292.1"/>
    </source>
</evidence>
<dbReference type="PANTHER" id="PTHR44366:SF1">
    <property type="entry name" value="UDP-N-ACETYLGLUCOSAMINE--PEPTIDE N-ACETYLGLUCOSAMINYLTRANSFERASE 110 KDA SUBUNIT"/>
    <property type="match status" value="1"/>
</dbReference>
<dbReference type="Pfam" id="PF13844">
    <property type="entry name" value="Glyco_transf_41"/>
    <property type="match status" value="2"/>
</dbReference>